<comment type="subcellular location">
    <subcellularLocation>
        <location evidence="1">Mitochondrion</location>
    </subcellularLocation>
</comment>
<evidence type="ECO:0000256" key="4">
    <source>
        <dbReference type="ARBA" id="ARBA00023128"/>
    </source>
</evidence>
<feature type="domain" description="Large ribosomal subunit protein uL2 RNA-binding" evidence="8">
    <location>
        <begin position="21"/>
        <end position="96"/>
    </location>
</feature>
<evidence type="ECO:0000256" key="6">
    <source>
        <dbReference type="ARBA" id="ARBA00078513"/>
    </source>
</evidence>
<sequence length="241" mass="26401">MANKGVAALRQFTRCKGKTGGRNSQGRITAFHRGGGAKQLLRKIDLKRSNPGVGIVERIEYDPNRSSKIALVRWIEGETPPRCQRERSAAGEEQSASLPKKILESTTATTDGGRFSFSTLPGRVDQTPIKSIINSALSPSAISAKGTAAHSFPFDGLRGLPRIAVAGAKPSFFASHMKEEPIGETIPLRKIQEWRPDRQIWIHRMKRKAAISWQSLRKHSTLAAAGAPACEESKPKVDRGW</sequence>
<dbReference type="GO" id="GO:0005762">
    <property type="term" value="C:mitochondrial large ribosomal subunit"/>
    <property type="evidence" value="ECO:0007669"/>
    <property type="project" value="TreeGrafter"/>
</dbReference>
<dbReference type="GO" id="GO:0003723">
    <property type="term" value="F:RNA binding"/>
    <property type="evidence" value="ECO:0007669"/>
    <property type="project" value="TreeGrafter"/>
</dbReference>
<evidence type="ECO:0000256" key="2">
    <source>
        <dbReference type="ARBA" id="ARBA00005636"/>
    </source>
</evidence>
<reference evidence="9" key="1">
    <citation type="submission" date="2020-02" db="EMBL/GenBank/DDBJ databases">
        <authorList>
            <person name="Scholz U."/>
            <person name="Mascher M."/>
            <person name="Fiebig A."/>
        </authorList>
    </citation>
    <scope>NUCLEOTIDE SEQUENCE</scope>
</reference>
<dbReference type="EMBL" id="LR746267">
    <property type="protein sequence ID" value="CAA7395026.1"/>
    <property type="molecule type" value="Genomic_DNA"/>
</dbReference>
<evidence type="ECO:0000256" key="1">
    <source>
        <dbReference type="ARBA" id="ARBA00004173"/>
    </source>
</evidence>
<comment type="similarity">
    <text evidence="2">Belongs to the universal ribosomal protein uL2 family.</text>
</comment>
<gene>
    <name evidence="9" type="ORF">SI8410_04005687</name>
</gene>
<evidence type="ECO:0000313" key="9">
    <source>
        <dbReference type="EMBL" id="CAA7395026.1"/>
    </source>
</evidence>
<dbReference type="PANTHER" id="PTHR13691">
    <property type="entry name" value="RIBOSOMAL PROTEIN L2"/>
    <property type="match status" value="1"/>
</dbReference>
<dbReference type="GO" id="GO:0003735">
    <property type="term" value="F:structural constituent of ribosome"/>
    <property type="evidence" value="ECO:0007669"/>
    <property type="project" value="InterPro"/>
</dbReference>
<dbReference type="SUPFAM" id="SSF50249">
    <property type="entry name" value="Nucleic acid-binding proteins"/>
    <property type="match status" value="1"/>
</dbReference>
<dbReference type="InterPro" id="IPR012340">
    <property type="entry name" value="NA-bd_OB-fold"/>
</dbReference>
<dbReference type="FunFam" id="2.40.50.140:FF:000254">
    <property type="entry name" value="Ribosomal protein L2 mitochondrion"/>
    <property type="match status" value="1"/>
</dbReference>
<dbReference type="InterPro" id="IPR022666">
    <property type="entry name" value="Ribosomal_uL2_RNA-bd_dom"/>
</dbReference>
<dbReference type="OrthoDB" id="10267824at2759"/>
<protein>
    <recommendedName>
        <fullName evidence="6">60S ribosomal protein L2, mitochondrial</fullName>
    </recommendedName>
</protein>
<proteinExistence type="inferred from homology"/>
<dbReference type="AlphaFoldDB" id="A0A7I8KCN0"/>
<dbReference type="PANTHER" id="PTHR13691:SF44">
    <property type="entry name" value="LARGE RIBOSOMAL SUBUNIT PROTEIN UL2MZ-RELATED"/>
    <property type="match status" value="1"/>
</dbReference>
<evidence type="ECO:0000259" key="8">
    <source>
        <dbReference type="SMART" id="SM01383"/>
    </source>
</evidence>
<dbReference type="InterPro" id="IPR002171">
    <property type="entry name" value="Ribosomal_uL2"/>
</dbReference>
<keyword evidence="4" id="KW-0496">Mitochondrion</keyword>
<dbReference type="SMART" id="SM01383">
    <property type="entry name" value="Ribosomal_L2"/>
    <property type="match status" value="1"/>
</dbReference>
<accession>A0A7I8KCN0</accession>
<dbReference type="Proteomes" id="UP000663760">
    <property type="component" value="Chromosome 4"/>
</dbReference>
<keyword evidence="3" id="KW-0689">Ribosomal protein</keyword>
<dbReference type="GO" id="GO:0032543">
    <property type="term" value="P:mitochondrial translation"/>
    <property type="evidence" value="ECO:0007669"/>
    <property type="project" value="TreeGrafter"/>
</dbReference>
<dbReference type="Gene3D" id="2.40.50.140">
    <property type="entry name" value="Nucleic acid-binding proteins"/>
    <property type="match status" value="1"/>
</dbReference>
<organism evidence="9 10">
    <name type="scientific">Spirodela intermedia</name>
    <name type="common">Intermediate duckweed</name>
    <dbReference type="NCBI Taxonomy" id="51605"/>
    <lineage>
        <taxon>Eukaryota</taxon>
        <taxon>Viridiplantae</taxon>
        <taxon>Streptophyta</taxon>
        <taxon>Embryophyta</taxon>
        <taxon>Tracheophyta</taxon>
        <taxon>Spermatophyta</taxon>
        <taxon>Magnoliopsida</taxon>
        <taxon>Liliopsida</taxon>
        <taxon>Araceae</taxon>
        <taxon>Lemnoideae</taxon>
        <taxon>Spirodela</taxon>
    </lineage>
</organism>
<keyword evidence="10" id="KW-1185">Reference proteome</keyword>
<name>A0A7I8KCN0_SPIIN</name>
<evidence type="ECO:0000256" key="5">
    <source>
        <dbReference type="ARBA" id="ARBA00023274"/>
    </source>
</evidence>
<dbReference type="Pfam" id="PF00181">
    <property type="entry name" value="Ribosomal_L2_N"/>
    <property type="match status" value="1"/>
</dbReference>
<keyword evidence="5" id="KW-0687">Ribonucleoprotein</keyword>
<feature type="region of interest" description="Disordered" evidence="7">
    <location>
        <begin position="81"/>
        <end position="105"/>
    </location>
</feature>
<evidence type="ECO:0000256" key="7">
    <source>
        <dbReference type="SAM" id="MobiDB-lite"/>
    </source>
</evidence>
<evidence type="ECO:0000313" key="10">
    <source>
        <dbReference type="Proteomes" id="UP000663760"/>
    </source>
</evidence>
<evidence type="ECO:0000256" key="3">
    <source>
        <dbReference type="ARBA" id="ARBA00022980"/>
    </source>
</evidence>